<evidence type="ECO:0000256" key="1">
    <source>
        <dbReference type="SAM" id="Phobius"/>
    </source>
</evidence>
<keyword evidence="1" id="KW-1133">Transmembrane helix</keyword>
<evidence type="ECO:0000313" key="2">
    <source>
        <dbReference type="EMBL" id="TGZ81521.1"/>
    </source>
</evidence>
<evidence type="ECO:0000313" key="3">
    <source>
        <dbReference type="Proteomes" id="UP000298138"/>
    </source>
</evidence>
<accession>A0A4S2MXY0</accession>
<proteinExistence type="predicted"/>
<dbReference type="AlphaFoldDB" id="A0A4S2MXY0"/>
<dbReference type="Proteomes" id="UP000298138">
    <property type="component" value="Unassembled WGS sequence"/>
</dbReference>
<sequence length="184" mass="20542">MTQSNILLCCMGEVEGQCRNSLPIPSHTYTSDQPVQMFLVTSKWIAFPYLGFMEAAMVMVEHGGFQPGRCRRRCCRRRYQPIRGRRGSWKREKEGCGMTYAVYLVFVVVVVVVQASPPTSCHGSCFILYAGLQQGSLGIHVRAGRNPGSGKAALWRQACHTVKSPKEMTTMPLMRMFVMGNGRG</sequence>
<name>A0A4S2MXY0_9PEZI</name>
<keyword evidence="1" id="KW-0812">Transmembrane</keyword>
<protein>
    <submittedName>
        <fullName evidence="2">Uncharacterized protein</fullName>
    </submittedName>
</protein>
<dbReference type="InParanoid" id="A0A4S2MXY0"/>
<gene>
    <name evidence="2" type="ORF">EX30DRAFT_265128</name>
</gene>
<keyword evidence="1" id="KW-0472">Membrane</keyword>
<feature type="transmembrane region" description="Helical" evidence="1">
    <location>
        <begin position="95"/>
        <end position="115"/>
    </location>
</feature>
<reference evidence="2 3" key="1">
    <citation type="submission" date="2019-04" db="EMBL/GenBank/DDBJ databases">
        <title>Comparative genomics and transcriptomics to analyze fruiting body development in filamentous ascomycetes.</title>
        <authorList>
            <consortium name="DOE Joint Genome Institute"/>
            <person name="Lutkenhaus R."/>
            <person name="Traeger S."/>
            <person name="Breuer J."/>
            <person name="Kuo A."/>
            <person name="Lipzen A."/>
            <person name="Pangilinan J."/>
            <person name="Dilworth D."/>
            <person name="Sandor L."/>
            <person name="Poggeler S."/>
            <person name="Barry K."/>
            <person name="Grigoriev I.V."/>
            <person name="Nowrousian M."/>
        </authorList>
    </citation>
    <scope>NUCLEOTIDE SEQUENCE [LARGE SCALE GENOMIC DNA]</scope>
    <source>
        <strain evidence="2 3">CBS 389.68</strain>
    </source>
</reference>
<dbReference type="EMBL" id="ML220119">
    <property type="protein sequence ID" value="TGZ81521.1"/>
    <property type="molecule type" value="Genomic_DNA"/>
</dbReference>
<keyword evidence="3" id="KW-1185">Reference proteome</keyword>
<organism evidence="2 3">
    <name type="scientific">Ascodesmis nigricans</name>
    <dbReference type="NCBI Taxonomy" id="341454"/>
    <lineage>
        <taxon>Eukaryota</taxon>
        <taxon>Fungi</taxon>
        <taxon>Dikarya</taxon>
        <taxon>Ascomycota</taxon>
        <taxon>Pezizomycotina</taxon>
        <taxon>Pezizomycetes</taxon>
        <taxon>Pezizales</taxon>
        <taxon>Ascodesmidaceae</taxon>
        <taxon>Ascodesmis</taxon>
    </lineage>
</organism>